<organism evidence="3 4">
    <name type="scientific">Rhizophagus clarus</name>
    <dbReference type="NCBI Taxonomy" id="94130"/>
    <lineage>
        <taxon>Eukaryota</taxon>
        <taxon>Fungi</taxon>
        <taxon>Fungi incertae sedis</taxon>
        <taxon>Mucoromycota</taxon>
        <taxon>Glomeromycotina</taxon>
        <taxon>Glomeromycetes</taxon>
        <taxon>Glomerales</taxon>
        <taxon>Glomeraceae</taxon>
        <taxon>Rhizophagus</taxon>
    </lineage>
</organism>
<name>A0A8H3QYM4_9GLOM</name>
<evidence type="ECO:0000256" key="1">
    <source>
        <dbReference type="SAM" id="Coils"/>
    </source>
</evidence>
<feature type="region of interest" description="Disordered" evidence="2">
    <location>
        <begin position="198"/>
        <end position="219"/>
    </location>
</feature>
<feature type="region of interest" description="Disordered" evidence="2">
    <location>
        <begin position="418"/>
        <end position="446"/>
    </location>
</feature>
<dbReference type="Proteomes" id="UP000615446">
    <property type="component" value="Unassembled WGS sequence"/>
</dbReference>
<evidence type="ECO:0000313" key="4">
    <source>
        <dbReference type="Proteomes" id="UP000615446"/>
    </source>
</evidence>
<feature type="region of interest" description="Disordered" evidence="2">
    <location>
        <begin position="38"/>
        <end position="60"/>
    </location>
</feature>
<proteinExistence type="predicted"/>
<accession>A0A8H3QYM4</accession>
<reference evidence="3" key="1">
    <citation type="submission" date="2019-10" db="EMBL/GenBank/DDBJ databases">
        <title>Conservation and host-specific expression of non-tandemly repeated heterogenous ribosome RNA gene in arbuscular mycorrhizal fungi.</title>
        <authorList>
            <person name="Maeda T."/>
            <person name="Kobayashi Y."/>
            <person name="Nakagawa T."/>
            <person name="Ezawa T."/>
            <person name="Yamaguchi K."/>
            <person name="Bino T."/>
            <person name="Nishimoto Y."/>
            <person name="Shigenobu S."/>
            <person name="Kawaguchi M."/>
        </authorList>
    </citation>
    <scope>NUCLEOTIDE SEQUENCE</scope>
    <source>
        <strain evidence="3">HR1</strain>
    </source>
</reference>
<protein>
    <submittedName>
        <fullName evidence="3">Uncharacterized protein</fullName>
    </submittedName>
</protein>
<feature type="compositionally biased region" description="Acidic residues" evidence="2">
    <location>
        <begin position="485"/>
        <end position="496"/>
    </location>
</feature>
<keyword evidence="1" id="KW-0175">Coiled coil</keyword>
<feature type="compositionally biased region" description="Basic and acidic residues" evidence="2">
    <location>
        <begin position="528"/>
        <end position="539"/>
    </location>
</feature>
<evidence type="ECO:0000313" key="3">
    <source>
        <dbReference type="EMBL" id="GES94129.1"/>
    </source>
</evidence>
<evidence type="ECO:0000256" key="2">
    <source>
        <dbReference type="SAM" id="MobiDB-lite"/>
    </source>
</evidence>
<feature type="compositionally biased region" description="Low complexity" evidence="2">
    <location>
        <begin position="45"/>
        <end position="60"/>
    </location>
</feature>
<dbReference type="OrthoDB" id="2428359at2759"/>
<feature type="region of interest" description="Disordered" evidence="2">
    <location>
        <begin position="475"/>
        <end position="516"/>
    </location>
</feature>
<gene>
    <name evidence="3" type="ORF">RCL2_002086700</name>
</gene>
<feature type="region of interest" description="Disordered" evidence="2">
    <location>
        <begin position="528"/>
        <end position="547"/>
    </location>
</feature>
<comment type="caution">
    <text evidence="3">The sequence shown here is derived from an EMBL/GenBank/DDBJ whole genome shotgun (WGS) entry which is preliminary data.</text>
</comment>
<dbReference type="EMBL" id="BLAL01000229">
    <property type="protein sequence ID" value="GES94129.1"/>
    <property type="molecule type" value="Genomic_DNA"/>
</dbReference>
<dbReference type="AlphaFoldDB" id="A0A8H3QYM4"/>
<sequence>MTEEERTRRGAENAKLKARIEELESEFRDRITKVEQKQTLQSALTANDNTPNNNSSNFNLVTSHHEKPLEDRETDDFLNEVHKKMISDDIRQRNKEKKLQCDQDNTSDTAYVPETVNNVEKSYEPEINEITNFSSSEPSHEIEVVATQSVIANTLQGEIPTVNSKVSHDIKPVNKFSYNSELSRDKKPVNIVNRFSKNSKLSHSSDEDGQTCVHQDDQPPSNIATEFVQGLLVELLSPDGQLQDIKFSPSRTLIPGSISIKKLANSFCQANVARNKSITAKRSEITLWCLFSQRFEDKVVELRSNDKKLTDQTARKQIYNEMKAYLTDVSDPYLRVRTCKARKINKLFGYEYDPVTLKKIDGIPGYMVNRITCSADSISRLTNPQIDYIIEQVNSKTTPSNNNKNVAPASIPPDVYFEESEEETNVASAPIPSAHVSNSSDNSNEESWFDADAFFNEPNPAKVNTDTSDFIDYFPETQSEKGSNTDDENSSNDSDSDVYFKSDDSDSDDEYDHELHERLQREEMARLAKLEEKTPTKPADEEDDFDKMLSEAIEEELANFDDPTPQLVTVNA</sequence>
<feature type="coiled-coil region" evidence="1">
    <location>
        <begin position="6"/>
        <end position="33"/>
    </location>
</feature>